<proteinExistence type="predicted"/>
<comment type="caution">
    <text evidence="2">The sequence shown here is derived from an EMBL/GenBank/DDBJ whole genome shotgun (WGS) entry which is preliminary data.</text>
</comment>
<feature type="transmembrane region" description="Helical" evidence="1">
    <location>
        <begin position="39"/>
        <end position="58"/>
    </location>
</feature>
<evidence type="ECO:0000313" key="2">
    <source>
        <dbReference type="EMBL" id="MFC5810319.1"/>
    </source>
</evidence>
<feature type="transmembrane region" description="Helical" evidence="1">
    <location>
        <begin position="64"/>
        <end position="81"/>
    </location>
</feature>
<protein>
    <submittedName>
        <fullName evidence="2">YcxB family protein</fullName>
    </submittedName>
</protein>
<accession>A0ABW1BBN2</accession>
<keyword evidence="1" id="KW-0472">Membrane</keyword>
<dbReference type="Proteomes" id="UP001596112">
    <property type="component" value="Unassembled WGS sequence"/>
</dbReference>
<evidence type="ECO:0000313" key="3">
    <source>
        <dbReference type="Proteomes" id="UP001596112"/>
    </source>
</evidence>
<dbReference type="EMBL" id="JBHSNZ010000016">
    <property type="protein sequence ID" value="MFC5810319.1"/>
    <property type="molecule type" value="Genomic_DNA"/>
</dbReference>
<reference evidence="3" key="1">
    <citation type="journal article" date="2019" name="Int. J. Syst. Evol. Microbiol.">
        <title>The Global Catalogue of Microorganisms (GCM) 10K type strain sequencing project: providing services to taxonomists for standard genome sequencing and annotation.</title>
        <authorList>
            <consortium name="The Broad Institute Genomics Platform"/>
            <consortium name="The Broad Institute Genome Sequencing Center for Infectious Disease"/>
            <person name="Wu L."/>
            <person name="Ma J."/>
        </authorList>
    </citation>
    <scope>NUCLEOTIDE SEQUENCE [LARGE SCALE GENOMIC DNA]</scope>
    <source>
        <strain evidence="3">JCM 9918</strain>
    </source>
</reference>
<gene>
    <name evidence="2" type="ORF">ACFQGO_22935</name>
</gene>
<organism evidence="2 3">
    <name type="scientific">Streptomyces heilongjiangensis</name>
    <dbReference type="NCBI Taxonomy" id="945052"/>
    <lineage>
        <taxon>Bacteria</taxon>
        <taxon>Bacillati</taxon>
        <taxon>Actinomycetota</taxon>
        <taxon>Actinomycetes</taxon>
        <taxon>Kitasatosporales</taxon>
        <taxon>Streptomycetaceae</taxon>
        <taxon>Streptomyces</taxon>
    </lineage>
</organism>
<name>A0ABW1BBN2_9ACTN</name>
<evidence type="ECO:0000256" key="1">
    <source>
        <dbReference type="SAM" id="Phobius"/>
    </source>
</evidence>
<keyword evidence="1" id="KW-0812">Transmembrane</keyword>
<keyword evidence="3" id="KW-1185">Reference proteome</keyword>
<sequence>MAEAGGEHVELVYRATVGDFREALRVAARASAAGRWGRGLLFFAAGTGALVTTVSLALGGTPGAQALVGLGAAVVGLVVLPRAQARRLHRRAAARGVHRTVLDLWGVTTTTDRGAPRMSRWSEITRYAETRGTFVLLDGHPYAPAPLPLPKRVTGDVDALRALLDRRLSRSRSG</sequence>
<dbReference type="RefSeq" id="WP_272170389.1">
    <property type="nucleotide sequence ID" value="NZ_JAQOSL010000017.1"/>
</dbReference>
<keyword evidence="1" id="KW-1133">Transmembrane helix</keyword>